<accession>A0A0B7MPW3</accession>
<gene>
    <name evidence="1" type="ORF">SSCH_710028</name>
</gene>
<reference evidence="2" key="1">
    <citation type="submission" date="2015-01" db="EMBL/GenBank/DDBJ databases">
        <authorList>
            <person name="Manzoor Shahid"/>
            <person name="Zubair Saima"/>
        </authorList>
    </citation>
    <scope>NUCLEOTIDE SEQUENCE [LARGE SCALE GENOMIC DNA]</scope>
    <source>
        <strain evidence="2">Sp3</strain>
    </source>
</reference>
<sequence>MTGENKFTVGVMGGGEDVSRETMQMAHRLGKLIAEEGWVLLWRGSCRRGDGGICKGSEGSRRTDCRDPGGQAQGKRLKIYRYCHCHRDG</sequence>
<dbReference type="InterPro" id="IPR041164">
    <property type="entry name" value="LDcluster4"/>
</dbReference>
<dbReference type="EMBL" id="CDRZ01000271">
    <property type="protein sequence ID" value="CEO90081.1"/>
    <property type="molecule type" value="Genomic_DNA"/>
</dbReference>
<organism evidence="1 2">
    <name type="scientific">Syntrophaceticus schinkii</name>
    <dbReference type="NCBI Taxonomy" id="499207"/>
    <lineage>
        <taxon>Bacteria</taxon>
        <taxon>Bacillati</taxon>
        <taxon>Bacillota</taxon>
        <taxon>Clostridia</taxon>
        <taxon>Thermoanaerobacterales</taxon>
        <taxon>Thermoanaerobacterales Family III. Incertae Sedis</taxon>
        <taxon>Syntrophaceticus</taxon>
    </lineage>
</organism>
<evidence type="ECO:0000313" key="2">
    <source>
        <dbReference type="Proteomes" id="UP000046155"/>
    </source>
</evidence>
<dbReference type="Pfam" id="PF18306">
    <property type="entry name" value="LDcluster4"/>
    <property type="match status" value="1"/>
</dbReference>
<evidence type="ECO:0000313" key="1">
    <source>
        <dbReference type="EMBL" id="CEO90081.1"/>
    </source>
</evidence>
<dbReference type="AlphaFoldDB" id="A0A0B7MPW3"/>
<dbReference type="Proteomes" id="UP000046155">
    <property type="component" value="Unassembled WGS sequence"/>
</dbReference>
<keyword evidence="2" id="KW-1185">Reference proteome</keyword>
<proteinExistence type="predicted"/>
<protein>
    <submittedName>
        <fullName evidence="1">Predicted Rossmann fold nucleotide-binding protein (Part 1)</fullName>
    </submittedName>
</protein>
<name>A0A0B7MPW3_9FIRM</name>